<organism evidence="1 2">
    <name type="scientific">Streptomyces fodineus</name>
    <dbReference type="NCBI Taxonomy" id="1904616"/>
    <lineage>
        <taxon>Bacteria</taxon>
        <taxon>Bacillati</taxon>
        <taxon>Actinomycetota</taxon>
        <taxon>Actinomycetes</taxon>
        <taxon>Kitasatosporales</taxon>
        <taxon>Streptomycetaceae</taxon>
        <taxon>Streptomyces</taxon>
    </lineage>
</organism>
<dbReference type="Proteomes" id="UP000094960">
    <property type="component" value="Chromosome"/>
</dbReference>
<dbReference type="EMBL" id="CP017248">
    <property type="protein sequence ID" value="AOR32336.1"/>
    <property type="molecule type" value="Genomic_DNA"/>
</dbReference>
<dbReference type="RefSeq" id="WP_069778950.1">
    <property type="nucleotide sequence ID" value="NZ_CP017248.1"/>
</dbReference>
<proteinExistence type="predicted"/>
<reference evidence="2" key="1">
    <citation type="submission" date="2016-09" db="EMBL/GenBank/DDBJ databases">
        <title>Streptomyces puniciscabiei strain:TW1S1 Genome sequencing and assembly.</title>
        <authorList>
            <person name="Kim M.-K."/>
            <person name="Kim S.B."/>
        </authorList>
    </citation>
    <scope>NUCLEOTIDE SEQUENCE [LARGE SCALE GENOMIC DNA]</scope>
    <source>
        <strain evidence="2">TW1S1</strain>
    </source>
</reference>
<dbReference type="AlphaFoldDB" id="A0A1D7YA25"/>
<evidence type="ECO:0000313" key="1">
    <source>
        <dbReference type="EMBL" id="AOR32336.1"/>
    </source>
</evidence>
<protein>
    <submittedName>
        <fullName evidence="1">Uncharacterized protein</fullName>
    </submittedName>
</protein>
<dbReference type="InterPro" id="IPR029058">
    <property type="entry name" value="AB_hydrolase_fold"/>
</dbReference>
<name>A0A1D7YA25_9ACTN</name>
<sequence length="246" mass="25990">MTQTGKEEQVHIPYRYQELAHGERGTVLLADFAGFSARRSLGAALAEGGEGWRVLRVDAVDDLTEAVDGPPPGLPELSAGYARVLRPEITGPAVVVGYCTAASLAGRLAAELALPLVLVQPTWPSADTVAEEFAGIRKEFGADAAATDQDAGFRYGRAGVAEALAAMRTTLLCDFTAIAREQELAEEDAEILLEEMLPRCLAWLGFVRITADDPVRDAATPTLDADDVPVSEVLRAVTAAARNGGS</sequence>
<accession>A0A1D7YA25</accession>
<gene>
    <name evidence="1" type="ORF">BFF78_15785</name>
</gene>
<dbReference type="SUPFAM" id="SSF53474">
    <property type="entry name" value="alpha/beta-Hydrolases"/>
    <property type="match status" value="1"/>
</dbReference>
<dbReference type="KEGG" id="spun:BFF78_15785"/>
<evidence type="ECO:0000313" key="2">
    <source>
        <dbReference type="Proteomes" id="UP000094960"/>
    </source>
</evidence>
<keyword evidence="2" id="KW-1185">Reference proteome</keyword>